<dbReference type="SUPFAM" id="SSF55073">
    <property type="entry name" value="Nucleotide cyclase"/>
    <property type="match status" value="1"/>
</dbReference>
<comment type="caution">
    <text evidence="1">The sequence shown here is derived from an EMBL/GenBank/DDBJ whole genome shotgun (WGS) entry which is preliminary data.</text>
</comment>
<dbReference type="PANTHER" id="PTHR43081">
    <property type="entry name" value="ADENYLATE CYCLASE, TERMINAL-DIFFERENTIATION SPECIFIC-RELATED"/>
    <property type="match status" value="1"/>
</dbReference>
<gene>
    <name evidence="1" type="ORF">ACFQ2T_05850</name>
</gene>
<dbReference type="EMBL" id="JBHTLN010000001">
    <property type="protein sequence ID" value="MFD1122017.1"/>
    <property type="molecule type" value="Genomic_DNA"/>
</dbReference>
<dbReference type="InterPro" id="IPR050697">
    <property type="entry name" value="Adenylyl/Guanylyl_Cyclase_3/4"/>
</dbReference>
<keyword evidence="2" id="KW-1185">Reference proteome</keyword>
<dbReference type="Gene3D" id="3.30.70.1230">
    <property type="entry name" value="Nucleotide cyclase"/>
    <property type="match status" value="1"/>
</dbReference>
<dbReference type="Proteomes" id="UP001597206">
    <property type="component" value="Unassembled WGS sequence"/>
</dbReference>
<dbReference type="InterPro" id="IPR029787">
    <property type="entry name" value="Nucleotide_cyclase"/>
</dbReference>
<protein>
    <submittedName>
        <fullName evidence="1">Adenylate/guanylate cyclase domain-containing protein</fullName>
    </submittedName>
</protein>
<organism evidence="1 2">
    <name type="scientific">Methylophilus flavus</name>
    <dbReference type="NCBI Taxonomy" id="640084"/>
    <lineage>
        <taxon>Bacteria</taxon>
        <taxon>Pseudomonadati</taxon>
        <taxon>Pseudomonadota</taxon>
        <taxon>Betaproteobacteria</taxon>
        <taxon>Nitrosomonadales</taxon>
        <taxon>Methylophilaceae</taxon>
        <taxon>Methylophilus</taxon>
    </lineage>
</organism>
<sequence>MSLQDDLKALVSATFSDLWDVQQTTSVPEPVDLTLGSNHAKSLETATVLYADLDGSTSMVDSMPWYFSAEVYKNYLRCAALIIRSESGIITAYDGDRIMAVFTGDGKNTHAVRAAFKISYAVEYIINPALVKQYPTSDTIVKHVIGIDTSPLHAARTGVRGDSDIVWIGRAANYAAKLTSLTAERVWITEDVYNRLNDYERFTIAGELAWQPSIWHAMNNQRIYSSACTWTEV</sequence>
<reference evidence="2" key="1">
    <citation type="journal article" date="2019" name="Int. J. Syst. Evol. Microbiol.">
        <title>The Global Catalogue of Microorganisms (GCM) 10K type strain sequencing project: providing services to taxonomists for standard genome sequencing and annotation.</title>
        <authorList>
            <consortium name="The Broad Institute Genomics Platform"/>
            <consortium name="The Broad Institute Genome Sequencing Center for Infectious Disease"/>
            <person name="Wu L."/>
            <person name="Ma J."/>
        </authorList>
    </citation>
    <scope>NUCLEOTIDE SEQUENCE [LARGE SCALE GENOMIC DNA]</scope>
    <source>
        <strain evidence="2">CCUG 58411</strain>
    </source>
</reference>
<dbReference type="RefSeq" id="WP_379031770.1">
    <property type="nucleotide sequence ID" value="NZ_JBHTLN010000001.1"/>
</dbReference>
<evidence type="ECO:0000313" key="1">
    <source>
        <dbReference type="EMBL" id="MFD1122017.1"/>
    </source>
</evidence>
<dbReference type="PANTHER" id="PTHR43081:SF1">
    <property type="entry name" value="ADENYLATE CYCLASE, TERMINAL-DIFFERENTIATION SPECIFIC"/>
    <property type="match status" value="1"/>
</dbReference>
<proteinExistence type="predicted"/>
<name>A0ABW3P964_9PROT</name>
<accession>A0ABW3P964</accession>
<evidence type="ECO:0000313" key="2">
    <source>
        <dbReference type="Proteomes" id="UP001597206"/>
    </source>
</evidence>